<keyword evidence="3" id="KW-1185">Reference proteome</keyword>
<feature type="non-terminal residue" evidence="2">
    <location>
        <position position="1"/>
    </location>
</feature>
<feature type="compositionally biased region" description="Basic and acidic residues" evidence="1">
    <location>
        <begin position="32"/>
        <end position="47"/>
    </location>
</feature>
<dbReference type="RefSeq" id="XP_024718906.1">
    <property type="nucleotide sequence ID" value="XM_024865364.1"/>
</dbReference>
<feature type="region of interest" description="Disordered" evidence="1">
    <location>
        <begin position="23"/>
        <end position="47"/>
    </location>
</feature>
<evidence type="ECO:0000313" key="3">
    <source>
        <dbReference type="Proteomes" id="UP000241818"/>
    </source>
</evidence>
<dbReference type="AlphaFoldDB" id="A0A2T3AW65"/>
<gene>
    <name evidence="2" type="ORF">M430DRAFT_262520</name>
</gene>
<dbReference type="Proteomes" id="UP000241818">
    <property type="component" value="Unassembled WGS sequence"/>
</dbReference>
<sequence length="132" mass="15103">TEGAPKLVALVPSLVATVSLTASGQRLPRSRGPKECPEGRESRGEGRALLRYEGKSLPRAGRPKSYTDRDVRNLIRYVRLHPKDTYAEVRKALRFNFSTTTLKVMLKPSRIVNWRCKKRPYLLLEVVEKRLE</sequence>
<reference evidence="2 3" key="1">
    <citation type="journal article" date="2018" name="New Phytol.">
        <title>Comparative genomics and transcriptomics depict ericoid mycorrhizal fungi as versatile saprotrophs and plant mutualists.</title>
        <authorList>
            <person name="Martino E."/>
            <person name="Morin E."/>
            <person name="Grelet G.A."/>
            <person name="Kuo A."/>
            <person name="Kohler A."/>
            <person name="Daghino S."/>
            <person name="Barry K.W."/>
            <person name="Cichocki N."/>
            <person name="Clum A."/>
            <person name="Dockter R.B."/>
            <person name="Hainaut M."/>
            <person name="Kuo R.C."/>
            <person name="LaButti K."/>
            <person name="Lindahl B.D."/>
            <person name="Lindquist E.A."/>
            <person name="Lipzen A."/>
            <person name="Khouja H.R."/>
            <person name="Magnuson J."/>
            <person name="Murat C."/>
            <person name="Ohm R.A."/>
            <person name="Singer S.W."/>
            <person name="Spatafora J.W."/>
            <person name="Wang M."/>
            <person name="Veneault-Fourrey C."/>
            <person name="Henrissat B."/>
            <person name="Grigoriev I.V."/>
            <person name="Martin F.M."/>
            <person name="Perotto S."/>
        </authorList>
    </citation>
    <scope>NUCLEOTIDE SEQUENCE [LARGE SCALE GENOMIC DNA]</scope>
    <source>
        <strain evidence="2 3">ATCC 22711</strain>
    </source>
</reference>
<accession>A0A2T3AW65</accession>
<dbReference type="GeneID" id="36573445"/>
<protein>
    <recommendedName>
        <fullName evidence="4">Transposase Tc1-like domain-containing protein</fullName>
    </recommendedName>
</protein>
<organism evidence="2 3">
    <name type="scientific">Amorphotheca resinae ATCC 22711</name>
    <dbReference type="NCBI Taxonomy" id="857342"/>
    <lineage>
        <taxon>Eukaryota</taxon>
        <taxon>Fungi</taxon>
        <taxon>Dikarya</taxon>
        <taxon>Ascomycota</taxon>
        <taxon>Pezizomycotina</taxon>
        <taxon>Leotiomycetes</taxon>
        <taxon>Helotiales</taxon>
        <taxon>Amorphothecaceae</taxon>
        <taxon>Amorphotheca</taxon>
    </lineage>
</organism>
<evidence type="ECO:0000313" key="2">
    <source>
        <dbReference type="EMBL" id="PSS12915.1"/>
    </source>
</evidence>
<proteinExistence type="predicted"/>
<evidence type="ECO:0008006" key="4">
    <source>
        <dbReference type="Google" id="ProtNLM"/>
    </source>
</evidence>
<dbReference type="OrthoDB" id="3548492at2759"/>
<dbReference type="EMBL" id="KZ679014">
    <property type="protein sequence ID" value="PSS12915.1"/>
    <property type="molecule type" value="Genomic_DNA"/>
</dbReference>
<evidence type="ECO:0000256" key="1">
    <source>
        <dbReference type="SAM" id="MobiDB-lite"/>
    </source>
</evidence>
<dbReference type="InParanoid" id="A0A2T3AW65"/>
<name>A0A2T3AW65_AMORE</name>